<dbReference type="RefSeq" id="WP_158169200.1">
    <property type="nucleotide sequence ID" value="NZ_CP043538.1"/>
</dbReference>
<dbReference type="InterPro" id="IPR002145">
    <property type="entry name" value="CopG"/>
</dbReference>
<sequence length="63" mass="6694">MLRLKVETDLARAVEAAARQRGQTMSEFTRQSLRAHLARHGARLSPDDGPCPAGPAAALARAA</sequence>
<feature type="compositionally biased region" description="Low complexity" evidence="1">
    <location>
        <begin position="47"/>
        <end position="63"/>
    </location>
</feature>
<evidence type="ECO:0000259" key="2">
    <source>
        <dbReference type="Pfam" id="PF01402"/>
    </source>
</evidence>
<evidence type="ECO:0000256" key="1">
    <source>
        <dbReference type="SAM" id="MobiDB-lite"/>
    </source>
</evidence>
<accession>A0A6B9FTF4</accession>
<dbReference type="GO" id="GO:0006355">
    <property type="term" value="P:regulation of DNA-templated transcription"/>
    <property type="evidence" value="ECO:0007669"/>
    <property type="project" value="InterPro"/>
</dbReference>
<name>A0A6B9FTF4_9HYPH</name>
<reference evidence="3 4" key="1">
    <citation type="journal article" date="2012" name="Genet. Mol. Biol.">
        <title>Analysis of 16S rRNA and mxaF genes revealing insights into Methylobacterium niche-specific plant association.</title>
        <authorList>
            <person name="Dourado M.N."/>
            <person name="Andreote F.D."/>
            <person name="Dini-Andreote F."/>
            <person name="Conti R."/>
            <person name="Araujo J.M."/>
            <person name="Araujo W.L."/>
        </authorList>
    </citation>
    <scope>NUCLEOTIDE SEQUENCE [LARGE SCALE GENOMIC DNA]</scope>
    <source>
        <strain evidence="3 4">SR1.6/6</strain>
    </source>
</reference>
<gene>
    <name evidence="3" type="ORF">MMSR116_28040</name>
</gene>
<evidence type="ECO:0000313" key="3">
    <source>
        <dbReference type="EMBL" id="QGY05322.1"/>
    </source>
</evidence>
<dbReference type="KEGG" id="mmes:MMSR116_28040"/>
<feature type="domain" description="Ribbon-helix-helix protein CopG" evidence="2">
    <location>
        <begin position="4"/>
        <end position="39"/>
    </location>
</feature>
<dbReference type="OrthoDB" id="7997956at2"/>
<dbReference type="Pfam" id="PF01402">
    <property type="entry name" value="RHH_1"/>
    <property type="match status" value="1"/>
</dbReference>
<reference evidence="3 4" key="2">
    <citation type="journal article" date="2013" name="Genome Announc.">
        <title>Draft Genome Sequence of Methylobacterium mesophilicum Strain SR1.6/6, Isolated from Citrus sinensis.</title>
        <authorList>
            <person name="Marinho Almeida D."/>
            <person name="Dini-Andreote F."/>
            <person name="Camargo Neves A.A."/>
            <person name="Juca Ramos R.T."/>
            <person name="Andreote F.D."/>
            <person name="Carneiro A.R."/>
            <person name="Oliveira de Souza Lima A."/>
            <person name="Caracciolo Gomes de Sa P.H."/>
            <person name="Ribeiro Barbosa M.S."/>
            <person name="Araujo W.L."/>
            <person name="Silva A."/>
        </authorList>
    </citation>
    <scope>NUCLEOTIDE SEQUENCE [LARGE SCALE GENOMIC DNA]</scope>
    <source>
        <strain evidence="3 4">SR1.6/6</strain>
    </source>
</reference>
<protein>
    <submittedName>
        <fullName evidence="3">Ribbon-helix-helix protein, CopG family</fullName>
    </submittedName>
</protein>
<dbReference type="Proteomes" id="UP000012488">
    <property type="component" value="Chromosome"/>
</dbReference>
<feature type="region of interest" description="Disordered" evidence="1">
    <location>
        <begin position="37"/>
        <end position="63"/>
    </location>
</feature>
<evidence type="ECO:0000313" key="4">
    <source>
        <dbReference type="Proteomes" id="UP000012488"/>
    </source>
</evidence>
<dbReference type="EMBL" id="CP043538">
    <property type="protein sequence ID" value="QGY05322.1"/>
    <property type="molecule type" value="Genomic_DNA"/>
</dbReference>
<organism evidence="3 4">
    <name type="scientific">Methylobacterium mesophilicum SR1.6/6</name>
    <dbReference type="NCBI Taxonomy" id="908290"/>
    <lineage>
        <taxon>Bacteria</taxon>
        <taxon>Pseudomonadati</taxon>
        <taxon>Pseudomonadota</taxon>
        <taxon>Alphaproteobacteria</taxon>
        <taxon>Hyphomicrobiales</taxon>
        <taxon>Methylobacteriaceae</taxon>
        <taxon>Methylobacterium</taxon>
    </lineage>
</organism>
<dbReference type="AlphaFoldDB" id="A0A6B9FTF4"/>
<proteinExistence type="predicted"/>